<dbReference type="EMBL" id="MQVM01000033">
    <property type="protein sequence ID" value="ONH71522.1"/>
    <property type="molecule type" value="Genomic_DNA"/>
</dbReference>
<dbReference type="AlphaFoldDB" id="A0A1V2LH55"/>
<evidence type="ECO:0000313" key="3">
    <source>
        <dbReference type="Proteomes" id="UP000189274"/>
    </source>
</evidence>
<dbReference type="PANTHER" id="PTHR13271:SF147">
    <property type="entry name" value="PROTEIN-LYSINE N-METHYLTRANSFERASE EFM1-RELATED"/>
    <property type="match status" value="1"/>
</dbReference>
<keyword evidence="2" id="KW-0489">Methyltransferase</keyword>
<dbReference type="Gene3D" id="3.90.1410.10">
    <property type="entry name" value="set domain protein methyltransferase, domain 1"/>
    <property type="match status" value="1"/>
</dbReference>
<dbReference type="Proteomes" id="UP000189274">
    <property type="component" value="Unassembled WGS sequence"/>
</dbReference>
<dbReference type="InterPro" id="IPR046341">
    <property type="entry name" value="SET_dom_sf"/>
</dbReference>
<reference evidence="1 4" key="3">
    <citation type="submission" date="2018-06" db="EMBL/GenBank/DDBJ databases">
        <title>Population genomics shows no distinction between pathogenic Candida krusei and environmental Pichia kudriavzevii: One species, four names.</title>
        <authorList>
            <person name="Douglass A.P."/>
            <person name="Offei B."/>
            <person name="Braun-Galleani S."/>
            <person name="Coughlan A.Y."/>
            <person name="Martos A."/>
            <person name="Ortiz-Merino R.A."/>
            <person name="Byrne K.P."/>
            <person name="Wolfe K.H."/>
        </authorList>
    </citation>
    <scope>NUCLEOTIDE SEQUENCE [LARGE SCALE GENOMIC DNA]</scope>
    <source>
        <strain evidence="1 4">CBS573</strain>
    </source>
</reference>
<dbReference type="PANTHER" id="PTHR13271">
    <property type="entry name" value="UNCHARACTERIZED PUTATIVE METHYLTRANSFERASE"/>
    <property type="match status" value="1"/>
</dbReference>
<accession>A0A1V2LH55</accession>
<name>A0A1V2LH55_PICKU</name>
<dbReference type="GO" id="GO:0005634">
    <property type="term" value="C:nucleus"/>
    <property type="evidence" value="ECO:0007669"/>
    <property type="project" value="TreeGrafter"/>
</dbReference>
<gene>
    <name evidence="2" type="ORF">BOH78_4442</name>
    <name evidence="1" type="ORF">C5L36_0A09670</name>
</gene>
<keyword evidence="2" id="KW-0808">Transferase</keyword>
<dbReference type="GO" id="GO:0032259">
    <property type="term" value="P:methylation"/>
    <property type="evidence" value="ECO:0007669"/>
    <property type="project" value="UniProtKB-KW"/>
</dbReference>
<dbReference type="VEuPathDB" id="FungiDB:C5L36_0A09670"/>
<evidence type="ECO:0000313" key="1">
    <source>
        <dbReference type="EMBL" id="AWU74377.1"/>
    </source>
</evidence>
<dbReference type="OrthoDB" id="42889at2759"/>
<protein>
    <submittedName>
        <fullName evidence="2">Ribosomal lysine N-methyltransferase 1</fullName>
    </submittedName>
</protein>
<dbReference type="Proteomes" id="UP000249293">
    <property type="component" value="Chromosome 1"/>
</dbReference>
<evidence type="ECO:0000313" key="2">
    <source>
        <dbReference type="EMBL" id="ONH71522.1"/>
    </source>
</evidence>
<proteinExistence type="predicted"/>
<reference evidence="3" key="1">
    <citation type="journal article" date="2017" name="Genome Announc.">
        <title>Genome sequences of Cyberlindnera fabianii 65, Pichia kudriavzevii 129, and Saccharomyces cerevisiae 131 isolated from fermented masau fruits in Zimbabwe.</title>
        <authorList>
            <person name="van Rijswijck I.M.H."/>
            <person name="Derks M.F.L."/>
            <person name="Abee T."/>
            <person name="de Ridder D."/>
            <person name="Smid E.J."/>
        </authorList>
    </citation>
    <scope>NUCLEOTIDE SEQUENCE [LARGE SCALE GENOMIC DNA]</scope>
    <source>
        <strain evidence="3">129</strain>
    </source>
</reference>
<evidence type="ECO:0000313" key="4">
    <source>
        <dbReference type="Proteomes" id="UP000249293"/>
    </source>
</evidence>
<reference evidence="2" key="2">
    <citation type="submission" date="2017-01" db="EMBL/GenBank/DDBJ databases">
        <authorList>
            <person name="Mah S.A."/>
            <person name="Swanson W.J."/>
            <person name="Moy G.W."/>
            <person name="Vacquier V.D."/>
        </authorList>
    </citation>
    <scope>NUCLEOTIDE SEQUENCE [LARGE SCALE GENOMIC DNA]</scope>
    <source>
        <strain evidence="2">129</strain>
    </source>
</reference>
<dbReference type="EMBL" id="CP028773">
    <property type="protein sequence ID" value="AWU74377.1"/>
    <property type="molecule type" value="Genomic_DNA"/>
</dbReference>
<dbReference type="GO" id="GO:0016279">
    <property type="term" value="F:protein-lysine N-methyltransferase activity"/>
    <property type="evidence" value="ECO:0007669"/>
    <property type="project" value="TreeGrafter"/>
</dbReference>
<dbReference type="SUPFAM" id="SSF82199">
    <property type="entry name" value="SET domain"/>
    <property type="match status" value="1"/>
</dbReference>
<keyword evidence="4" id="KW-1185">Reference proteome</keyword>
<dbReference type="InterPro" id="IPR050600">
    <property type="entry name" value="SETD3_SETD6_MTase"/>
</dbReference>
<sequence length="564" mass="64744">MSLETLLEKAASYGVEVDAAIEFAETPDSGLSAYVKPDRVSGPPRIKLTNPFIVKPSDAYSAFGITDTENLENETSIFKLYIASMRNGSIQCEKFQPYIDLLPSLEEIHSPLSMSSKSLYVFSNTSLQGSIISKKLESLKDDFGSVLKYNNRIEFEDYLWAHLIVTSRAFPYKIINVHAKPHLVMLLPVVDLLNHKPNSKVDWRSDANGNFEFVYKQGVDASKAKEDGKVEIFNNYGPKGNAELLMGYGFVIEDNEVDSLQLSLSLDKRLQEEILRDWRVEIPTLDDYTHNVDGSNGKSDSAASMFILNKFSPLPDSLIQLFGYLNRNSLDKQLTLKSLMNGLTQLNQSLHAKFADKLDRMPPFDPTVVTEYDYSNARVFRQGQLKIYNLIKKELKEREKILLKTFRKNFITIKDIYKKDKDFEIFIKLCNWNMDTKLLSKMEMETIITVWLLKTVNSYTLETVDQFYNSSGIDLRWVLELFHVYSKEKATGLDEHEIKVTSALYNDFVPYSSRHPELFQNSHWGVDDWILVRRIILENSYEKGKSLEPLLIKPEDFPVSALLE</sequence>
<dbReference type="STRING" id="4909.A0A1V2LH55"/>
<organism evidence="2 3">
    <name type="scientific">Pichia kudriavzevii</name>
    <name type="common">Yeast</name>
    <name type="synonym">Issatchenkia orientalis</name>
    <dbReference type="NCBI Taxonomy" id="4909"/>
    <lineage>
        <taxon>Eukaryota</taxon>
        <taxon>Fungi</taxon>
        <taxon>Dikarya</taxon>
        <taxon>Ascomycota</taxon>
        <taxon>Saccharomycotina</taxon>
        <taxon>Pichiomycetes</taxon>
        <taxon>Pichiales</taxon>
        <taxon>Pichiaceae</taxon>
        <taxon>Pichia</taxon>
    </lineage>
</organism>